<organism evidence="1 2">
    <name type="scientific">Noviherbaspirillum album</name>
    <dbReference type="NCBI Taxonomy" id="3080276"/>
    <lineage>
        <taxon>Bacteria</taxon>
        <taxon>Pseudomonadati</taxon>
        <taxon>Pseudomonadota</taxon>
        <taxon>Betaproteobacteria</taxon>
        <taxon>Burkholderiales</taxon>
        <taxon>Oxalobacteraceae</taxon>
        <taxon>Noviherbaspirillum</taxon>
    </lineage>
</organism>
<proteinExistence type="predicted"/>
<name>A0ABU6J947_9BURK</name>
<keyword evidence="2" id="KW-1185">Reference proteome</keyword>
<protein>
    <submittedName>
        <fullName evidence="1">Uncharacterized protein</fullName>
    </submittedName>
</protein>
<dbReference type="Proteomes" id="UP001352263">
    <property type="component" value="Unassembled WGS sequence"/>
</dbReference>
<gene>
    <name evidence="1" type="ORF">RY831_13405</name>
</gene>
<evidence type="ECO:0000313" key="1">
    <source>
        <dbReference type="EMBL" id="MEC4720154.1"/>
    </source>
</evidence>
<sequence length="155" mass="17851">MGSILINVPDIPDSELVYDEIETKRILNFFWPFMKERIEAMQIENDVRRLAQTALIAAIEASYALGFIHALAYTVARPGSGIKSLCKKLASRFVKHWWKHTTQRDLENVKIYDRIKDQVARALRHRLENLSQGVALRRIPIPFYVAASQSDAVWV</sequence>
<dbReference type="RefSeq" id="WP_326506869.1">
    <property type="nucleotide sequence ID" value="NZ_JAWIIV010000010.1"/>
</dbReference>
<comment type="caution">
    <text evidence="1">The sequence shown here is derived from an EMBL/GenBank/DDBJ whole genome shotgun (WGS) entry which is preliminary data.</text>
</comment>
<dbReference type="EMBL" id="JAWIIV010000010">
    <property type="protein sequence ID" value="MEC4720154.1"/>
    <property type="molecule type" value="Genomic_DNA"/>
</dbReference>
<accession>A0ABU6J947</accession>
<reference evidence="1 2" key="1">
    <citation type="submission" date="2023-10" db="EMBL/GenBank/DDBJ databases">
        <title>Noviherbaspirillum sp. CPCC 100848 genome assembly.</title>
        <authorList>
            <person name="Li X.Y."/>
            <person name="Fang X.M."/>
        </authorList>
    </citation>
    <scope>NUCLEOTIDE SEQUENCE [LARGE SCALE GENOMIC DNA]</scope>
    <source>
        <strain evidence="1 2">CPCC 100848</strain>
    </source>
</reference>
<evidence type="ECO:0000313" key="2">
    <source>
        <dbReference type="Proteomes" id="UP001352263"/>
    </source>
</evidence>